<proteinExistence type="predicted"/>
<comment type="caution">
    <text evidence="2">The sequence shown here is derived from an EMBL/GenBank/DDBJ whole genome shotgun (WGS) entry which is preliminary data.</text>
</comment>
<dbReference type="Proteomes" id="UP000800039">
    <property type="component" value="Unassembled WGS sequence"/>
</dbReference>
<gene>
    <name evidence="2" type="ORF">K460DRAFT_365251</name>
</gene>
<name>A0A9P4GQA8_9PLEO</name>
<dbReference type="OrthoDB" id="439943at2759"/>
<reference evidence="2" key="1">
    <citation type="submission" date="2020-01" db="EMBL/GenBank/DDBJ databases">
        <authorList>
            <consortium name="DOE Joint Genome Institute"/>
            <person name="Haridas S."/>
            <person name="Albert R."/>
            <person name="Binder M."/>
            <person name="Bloem J."/>
            <person name="Labutti K."/>
            <person name="Salamov A."/>
            <person name="Andreopoulos B."/>
            <person name="Baker S.E."/>
            <person name="Barry K."/>
            <person name="Bills G."/>
            <person name="Bluhm B.H."/>
            <person name="Cannon C."/>
            <person name="Castanera R."/>
            <person name="Culley D.E."/>
            <person name="Daum C."/>
            <person name="Ezra D."/>
            <person name="Gonzalez J.B."/>
            <person name="Henrissat B."/>
            <person name="Kuo A."/>
            <person name="Liang C."/>
            <person name="Lipzen A."/>
            <person name="Lutzoni F."/>
            <person name="Magnuson J."/>
            <person name="Mondo S."/>
            <person name="Nolan M."/>
            <person name="Ohm R."/>
            <person name="Pangilinan J."/>
            <person name="Park H.-J."/>
            <person name="Ramirez L."/>
            <person name="Alfaro M."/>
            <person name="Sun H."/>
            <person name="Tritt A."/>
            <person name="Yoshinaga Y."/>
            <person name="Zwiers L.-H."/>
            <person name="Turgeon B.G."/>
            <person name="Goodwin S.B."/>
            <person name="Spatafora J.W."/>
            <person name="Crous P.W."/>
            <person name="Grigoriev I.V."/>
        </authorList>
    </citation>
    <scope>NUCLEOTIDE SEQUENCE</scope>
    <source>
        <strain evidence="2">CBS 394.84</strain>
    </source>
</reference>
<dbReference type="GeneID" id="63850395"/>
<dbReference type="RefSeq" id="XP_040791932.1">
    <property type="nucleotide sequence ID" value="XM_040933144.1"/>
</dbReference>
<feature type="region of interest" description="Disordered" evidence="1">
    <location>
        <begin position="1"/>
        <end position="20"/>
    </location>
</feature>
<evidence type="ECO:0000256" key="1">
    <source>
        <dbReference type="SAM" id="MobiDB-lite"/>
    </source>
</evidence>
<sequence>MPSSDANPAQDLKFPPVRVNHSLTKLDLDTLMMRSTTRRLPEEPGSSLDDSTYELLGDSLLETSDDEAHTESIASTDGPTPDDASDFSDDDSVYETGNKDMHSSIHSSHAEALEPHAHERSIASGEDSILTEVPLHLEGSESSRKIRLEEQLAEEDDVAVGSKVIKSLSDATSELPQVLNRYGCSQVRLVVRAALSPRSMPTPASYRVLYIGMPEKWLEDVITSQIGATIAASPSVSRSVMVRDGQIEPYGPVIHVYRCAELHTFAEHDKRSHVLIILDDGTQLNFGPGLASHSKGRPDLVVFCHPTIPGPATDLQEFASATEIFGRENIPCINLAQARPYGDGASAYDSKSLRVCVEGRDNSDTDYELKEVLPLDYYTFSELEPSQLNRHLAFISPHLFPETDTNTEEPRRSFTGDTYNAFMKNSRSQGRLIKMLISAVVLFALIPALLHGTAYVPMLFQKPSILKLESSISAQYSALTSSVASAVLTSQTGIPVSSILSASSAPKGLTLVPPQAKPLKRKLEKKDEKINRFDIQATGDHQFILSPSKGFANSRKTPQLQIQVSRESVAVPSHYNRTISGEYIVDLQQEYPFGAFNVNIATYSKPLLRQSFEITLGHNKSTLARLLDTAKLGLIGTQSNLWNASYILTEHFRAGLADVEAAAVLWTNEVRGPSEEAVERFWNGKQVLRRKLASSTEFLMQVPGATWLGLRMATAPVRTSSPMLRARMNALRLRCKMEMVTGLSSDGLAEKQSWACNKVRIESQEKGQL</sequence>
<feature type="region of interest" description="Disordered" evidence="1">
    <location>
        <begin position="32"/>
        <end position="121"/>
    </location>
</feature>
<feature type="compositionally biased region" description="Basic and acidic residues" evidence="1">
    <location>
        <begin position="97"/>
        <end position="121"/>
    </location>
</feature>
<evidence type="ECO:0000313" key="3">
    <source>
        <dbReference type="Proteomes" id="UP000800039"/>
    </source>
</evidence>
<feature type="compositionally biased region" description="Acidic residues" evidence="1">
    <location>
        <begin position="83"/>
        <end position="93"/>
    </location>
</feature>
<dbReference type="AlphaFoldDB" id="A0A9P4GQA8"/>
<dbReference type="EMBL" id="ML976615">
    <property type="protein sequence ID" value="KAF1849369.1"/>
    <property type="molecule type" value="Genomic_DNA"/>
</dbReference>
<accession>A0A9P4GQA8</accession>
<keyword evidence="3" id="KW-1185">Reference proteome</keyword>
<evidence type="ECO:0000313" key="2">
    <source>
        <dbReference type="EMBL" id="KAF1849369.1"/>
    </source>
</evidence>
<organism evidence="2 3">
    <name type="scientific">Cucurbitaria berberidis CBS 394.84</name>
    <dbReference type="NCBI Taxonomy" id="1168544"/>
    <lineage>
        <taxon>Eukaryota</taxon>
        <taxon>Fungi</taxon>
        <taxon>Dikarya</taxon>
        <taxon>Ascomycota</taxon>
        <taxon>Pezizomycotina</taxon>
        <taxon>Dothideomycetes</taxon>
        <taxon>Pleosporomycetidae</taxon>
        <taxon>Pleosporales</taxon>
        <taxon>Pleosporineae</taxon>
        <taxon>Cucurbitariaceae</taxon>
        <taxon>Cucurbitaria</taxon>
    </lineage>
</organism>
<protein>
    <submittedName>
        <fullName evidence="2">Uncharacterized protein</fullName>
    </submittedName>
</protein>